<proteinExistence type="predicted"/>
<evidence type="ECO:0000313" key="1">
    <source>
        <dbReference type="EMBL" id="CDC73503.1"/>
    </source>
</evidence>
<dbReference type="EMBL" id="CBFW010000163">
    <property type="protein sequence ID" value="CDC73503.1"/>
    <property type="molecule type" value="Genomic_DNA"/>
</dbReference>
<organism evidence="1 2">
    <name type="scientific">Candidatus Colimorpha enterica</name>
    <dbReference type="NCBI Taxonomy" id="3083063"/>
    <lineage>
        <taxon>Bacteria</taxon>
        <taxon>Pseudomonadati</taxon>
        <taxon>Bacteroidota</taxon>
        <taxon>Bacteroidia</taxon>
        <taxon>Bacteroidales</taxon>
        <taxon>Candidatus Colimorpha</taxon>
    </lineage>
</organism>
<gene>
    <name evidence="1" type="ORF">BN580_01259</name>
</gene>
<comment type="caution">
    <text evidence="1">The sequence shown here is derived from an EMBL/GenBank/DDBJ whole genome shotgun (WGS) entry which is preliminary data.</text>
</comment>
<name>R6TJF7_9BACT</name>
<sequence>MGKRVGSCSEVEKPALFSLGDPCVIVAVSVEDYALVLFYGVVNQVVKRTLKVLRALKHVGKALKLLGNRGVEHRIRIGDRRCGAEHTEFKLVSGKGEGRGPVSVGCVLREFRKDVHADTEDLLLLAVICALALDCLKNALKLIADEHRNNCGRRLVRTETVVVSGGSHRNAEQILIFVDRLDNGTQEEQELGVFVRRFSRLKKVDTGVRRDRPVVVLAASVDPGKGLFVKQADKPVLLRNVAEHLHRQLVVVGGNVCRREDRCKLVLCRRNLVVLGLCKNPQFPQLVVDIAHECRNTRLYRTEIVIVKLLTLRRFGTEKGSAGVYQILAPVEQFNGNKEIFLLRADRSLYRGDIVVPEQPENSQRLLVDPLHRTQKRSLFVKRLAAVGAERRRYAERLALYESIGRGVPRGIASCFECGAETAGGEGGGIGLAAYKLFSGELHYDLSVIGGTDEAVVLLGGDAGHGLEPVGEMGRTLFDSPVLHCVCHNICHLKVEMFSVFYGALHCPVGFLRQLFLHRRVAEDERAEFFCYTAHE</sequence>
<reference evidence="1" key="1">
    <citation type="submission" date="2012-11" db="EMBL/GenBank/DDBJ databases">
        <title>Dependencies among metagenomic species, viruses, plasmids and units of genetic variation.</title>
        <authorList>
            <person name="Nielsen H.B."/>
            <person name="Almeida M."/>
            <person name="Juncker A.S."/>
            <person name="Rasmussen S."/>
            <person name="Li J."/>
            <person name="Sunagawa S."/>
            <person name="Plichta D."/>
            <person name="Gautier L."/>
            <person name="Le Chatelier E."/>
            <person name="Peletier E."/>
            <person name="Bonde I."/>
            <person name="Nielsen T."/>
            <person name="Manichanh C."/>
            <person name="Arumugam M."/>
            <person name="Batto J."/>
            <person name="Santos M.B.Q.D."/>
            <person name="Blom N."/>
            <person name="Borruel N."/>
            <person name="Burgdorf K.S."/>
            <person name="Boumezbeur F."/>
            <person name="Casellas F."/>
            <person name="Dore J."/>
            <person name="Guarner F."/>
            <person name="Hansen T."/>
            <person name="Hildebrand F."/>
            <person name="Kaas R.S."/>
            <person name="Kennedy S."/>
            <person name="Kristiansen K."/>
            <person name="Kultima J.R."/>
            <person name="Leonard P."/>
            <person name="Levenez F."/>
            <person name="Lund O."/>
            <person name="Moumen B."/>
            <person name="Le Paslier D."/>
            <person name="Pons N."/>
            <person name="Pedersen O."/>
            <person name="Prifti E."/>
            <person name="Qin J."/>
            <person name="Raes J."/>
            <person name="Tap J."/>
            <person name="Tims S."/>
            <person name="Ussery D.W."/>
            <person name="Yamada T."/>
            <person name="MetaHit consortium"/>
            <person name="Renault P."/>
            <person name="Sicheritz-Ponten T."/>
            <person name="Bork P."/>
            <person name="Wang J."/>
            <person name="Brunak S."/>
            <person name="Ehrlich S.D."/>
        </authorList>
    </citation>
    <scope>NUCLEOTIDE SEQUENCE [LARGE SCALE GENOMIC DNA]</scope>
</reference>
<accession>R6TJF7</accession>
<protein>
    <submittedName>
        <fullName evidence="1">Uncharacterized protein</fullName>
    </submittedName>
</protein>
<dbReference type="AlphaFoldDB" id="R6TJF7"/>
<dbReference type="Proteomes" id="UP000017938">
    <property type="component" value="Unassembled WGS sequence"/>
</dbReference>
<evidence type="ECO:0000313" key="2">
    <source>
        <dbReference type="Proteomes" id="UP000017938"/>
    </source>
</evidence>